<dbReference type="AlphaFoldDB" id="A0A8T0HPU8"/>
<organism evidence="2 3">
    <name type="scientific">Ceratodon purpureus</name>
    <name type="common">Fire moss</name>
    <name type="synonym">Dicranum purpureum</name>
    <dbReference type="NCBI Taxonomy" id="3225"/>
    <lineage>
        <taxon>Eukaryota</taxon>
        <taxon>Viridiplantae</taxon>
        <taxon>Streptophyta</taxon>
        <taxon>Embryophyta</taxon>
        <taxon>Bryophyta</taxon>
        <taxon>Bryophytina</taxon>
        <taxon>Bryopsida</taxon>
        <taxon>Dicranidae</taxon>
        <taxon>Pseudoditrichales</taxon>
        <taxon>Ditrichaceae</taxon>
        <taxon>Ceratodon</taxon>
    </lineage>
</organism>
<keyword evidence="1" id="KW-0732">Signal</keyword>
<feature type="chain" id="PRO_5035715323" evidence="1">
    <location>
        <begin position="19"/>
        <end position="54"/>
    </location>
</feature>
<name>A0A8T0HPU8_CERPU</name>
<protein>
    <submittedName>
        <fullName evidence="2">Uncharacterized protein</fullName>
    </submittedName>
</protein>
<evidence type="ECO:0000313" key="3">
    <source>
        <dbReference type="Proteomes" id="UP000822688"/>
    </source>
</evidence>
<accession>A0A8T0HPU8</accession>
<feature type="signal peptide" evidence="1">
    <location>
        <begin position="1"/>
        <end position="18"/>
    </location>
</feature>
<sequence>MVWIFCWVLLLVLEHVLGSHCDWSAQQWVVSRHQQCERDILPRWGLPELSQSSY</sequence>
<evidence type="ECO:0000256" key="1">
    <source>
        <dbReference type="SAM" id="SignalP"/>
    </source>
</evidence>
<dbReference type="EMBL" id="CM026426">
    <property type="protein sequence ID" value="KAG0572618.1"/>
    <property type="molecule type" value="Genomic_DNA"/>
</dbReference>
<keyword evidence="3" id="KW-1185">Reference proteome</keyword>
<dbReference type="Proteomes" id="UP000822688">
    <property type="component" value="Chromosome V"/>
</dbReference>
<comment type="caution">
    <text evidence="2">The sequence shown here is derived from an EMBL/GenBank/DDBJ whole genome shotgun (WGS) entry which is preliminary data.</text>
</comment>
<proteinExistence type="predicted"/>
<gene>
    <name evidence="2" type="ORF">KC19_VG110800</name>
</gene>
<evidence type="ECO:0000313" key="2">
    <source>
        <dbReference type="EMBL" id="KAG0572618.1"/>
    </source>
</evidence>
<reference evidence="2" key="1">
    <citation type="submission" date="2020-06" db="EMBL/GenBank/DDBJ databases">
        <title>WGS assembly of Ceratodon purpureus strain R40.</title>
        <authorList>
            <person name="Carey S.B."/>
            <person name="Jenkins J."/>
            <person name="Shu S."/>
            <person name="Lovell J.T."/>
            <person name="Sreedasyam A."/>
            <person name="Maumus F."/>
            <person name="Tiley G.P."/>
            <person name="Fernandez-Pozo N."/>
            <person name="Barry K."/>
            <person name="Chen C."/>
            <person name="Wang M."/>
            <person name="Lipzen A."/>
            <person name="Daum C."/>
            <person name="Saski C.A."/>
            <person name="Payton A.C."/>
            <person name="Mcbreen J.C."/>
            <person name="Conrad R.E."/>
            <person name="Kollar L.M."/>
            <person name="Olsson S."/>
            <person name="Huttunen S."/>
            <person name="Landis J.B."/>
            <person name="Wickett N.J."/>
            <person name="Johnson M.G."/>
            <person name="Rensing S.A."/>
            <person name="Grimwood J."/>
            <person name="Schmutz J."/>
            <person name="Mcdaniel S.F."/>
        </authorList>
    </citation>
    <scope>NUCLEOTIDE SEQUENCE</scope>
    <source>
        <strain evidence="2">R40</strain>
    </source>
</reference>